<evidence type="ECO:0000256" key="3">
    <source>
        <dbReference type="ARBA" id="ARBA00023163"/>
    </source>
</evidence>
<keyword evidence="9" id="KW-1185">Reference proteome</keyword>
<dbReference type="Pfam" id="PF00072">
    <property type="entry name" value="Response_reg"/>
    <property type="match status" value="1"/>
</dbReference>
<dbReference type="SUPFAM" id="SSF52172">
    <property type="entry name" value="CheY-like"/>
    <property type="match status" value="1"/>
</dbReference>
<dbReference type="PANTHER" id="PTHR48111">
    <property type="entry name" value="REGULATOR OF RPOS"/>
    <property type="match status" value="1"/>
</dbReference>
<dbReference type="PROSITE" id="PS50110">
    <property type="entry name" value="RESPONSE_REGULATORY"/>
    <property type="match status" value="1"/>
</dbReference>
<dbReference type="SMART" id="SM00448">
    <property type="entry name" value="REC"/>
    <property type="match status" value="1"/>
</dbReference>
<dbReference type="InterPro" id="IPR001867">
    <property type="entry name" value="OmpR/PhoB-type_DNA-bd"/>
</dbReference>
<dbReference type="RefSeq" id="WP_286661015.1">
    <property type="nucleotide sequence ID" value="NZ_JASZYV010000003.1"/>
</dbReference>
<evidence type="ECO:0000256" key="1">
    <source>
        <dbReference type="ARBA" id="ARBA00023015"/>
    </source>
</evidence>
<dbReference type="Gene3D" id="3.40.50.2300">
    <property type="match status" value="1"/>
</dbReference>
<dbReference type="PROSITE" id="PS51755">
    <property type="entry name" value="OMPR_PHOB"/>
    <property type="match status" value="1"/>
</dbReference>
<feature type="DNA-binding region" description="OmpR/PhoB-type" evidence="5">
    <location>
        <begin position="124"/>
        <end position="220"/>
    </location>
</feature>
<gene>
    <name evidence="8" type="ORF">QTH91_15595</name>
</gene>
<keyword evidence="3" id="KW-0804">Transcription</keyword>
<dbReference type="PANTHER" id="PTHR48111:SF67">
    <property type="entry name" value="TRANSCRIPTIONAL REGULATORY PROTEIN TCTD"/>
    <property type="match status" value="1"/>
</dbReference>
<evidence type="ECO:0000256" key="5">
    <source>
        <dbReference type="PROSITE-ProRule" id="PRU01091"/>
    </source>
</evidence>
<evidence type="ECO:0000256" key="2">
    <source>
        <dbReference type="ARBA" id="ARBA00023125"/>
    </source>
</evidence>
<dbReference type="InterPro" id="IPR011006">
    <property type="entry name" value="CheY-like_superfamily"/>
</dbReference>
<feature type="domain" description="Response regulatory" evidence="6">
    <location>
        <begin position="2"/>
        <end position="116"/>
    </location>
</feature>
<accession>A0ABT7ND91</accession>
<feature type="domain" description="OmpR/PhoB-type" evidence="7">
    <location>
        <begin position="124"/>
        <end position="220"/>
    </location>
</feature>
<dbReference type="InterPro" id="IPR036388">
    <property type="entry name" value="WH-like_DNA-bd_sf"/>
</dbReference>
<proteinExistence type="predicted"/>
<protein>
    <submittedName>
        <fullName evidence="8">Response regulator</fullName>
    </submittedName>
</protein>
<dbReference type="EMBL" id="JASZYV010000003">
    <property type="protein sequence ID" value="MDM0045912.1"/>
    <property type="molecule type" value="Genomic_DNA"/>
</dbReference>
<evidence type="ECO:0000313" key="8">
    <source>
        <dbReference type="EMBL" id="MDM0045912.1"/>
    </source>
</evidence>
<keyword evidence="2 5" id="KW-0238">DNA-binding</keyword>
<evidence type="ECO:0000256" key="4">
    <source>
        <dbReference type="PROSITE-ProRule" id="PRU00169"/>
    </source>
</evidence>
<keyword evidence="4" id="KW-0597">Phosphoprotein</keyword>
<evidence type="ECO:0000259" key="7">
    <source>
        <dbReference type="PROSITE" id="PS51755"/>
    </source>
</evidence>
<dbReference type="Gene3D" id="1.10.10.10">
    <property type="entry name" value="Winged helix-like DNA-binding domain superfamily/Winged helix DNA-binding domain"/>
    <property type="match status" value="1"/>
</dbReference>
<dbReference type="Gene3D" id="6.10.250.690">
    <property type="match status" value="1"/>
</dbReference>
<dbReference type="CDD" id="cd00383">
    <property type="entry name" value="trans_reg_C"/>
    <property type="match status" value="1"/>
</dbReference>
<reference evidence="8" key="1">
    <citation type="submission" date="2023-06" db="EMBL/GenBank/DDBJ databases">
        <authorList>
            <person name="Jiang Y."/>
            <person name="Liu Q."/>
        </authorList>
    </citation>
    <scope>NUCLEOTIDE SEQUENCE</scope>
    <source>
        <strain evidence="8">CGMCC 1.12089</strain>
    </source>
</reference>
<evidence type="ECO:0000259" key="6">
    <source>
        <dbReference type="PROSITE" id="PS50110"/>
    </source>
</evidence>
<dbReference type="SMART" id="SM00862">
    <property type="entry name" value="Trans_reg_C"/>
    <property type="match status" value="1"/>
</dbReference>
<sequence length="245" mass="26167">MRILLVEDEAELAAWLARALKQSGFVPDHAPDAATADALLAANEYDAILLDLRLPDRHGLTVLSRMRDGGDRTPVLVLTAEGALQDRVRGLNLGADDFLTKPFAIEEVEARLTALVRRSRGVATPRVQLGSLSYDSASRAFMLADQLLALTPREHAALTALLMGSGMPVGKQRLAGKVFPHDRDVGPAAIELVLHRLRRKLAGSDVRITTVRGLGYMLELGAAPDADATAGEAPTDSPASDTDHA</sequence>
<dbReference type="InterPro" id="IPR039420">
    <property type="entry name" value="WalR-like"/>
</dbReference>
<name>A0ABT7ND91_9BURK</name>
<comment type="caution">
    <text evidence="8">The sequence shown here is derived from an EMBL/GenBank/DDBJ whole genome shotgun (WGS) entry which is preliminary data.</text>
</comment>
<keyword evidence="1" id="KW-0805">Transcription regulation</keyword>
<dbReference type="Pfam" id="PF00486">
    <property type="entry name" value="Trans_reg_C"/>
    <property type="match status" value="1"/>
</dbReference>
<feature type="modified residue" description="4-aspartylphosphate" evidence="4">
    <location>
        <position position="51"/>
    </location>
</feature>
<organism evidence="8 9">
    <name type="scientific">Variovorax dokdonensis</name>
    <dbReference type="NCBI Taxonomy" id="344883"/>
    <lineage>
        <taxon>Bacteria</taxon>
        <taxon>Pseudomonadati</taxon>
        <taxon>Pseudomonadota</taxon>
        <taxon>Betaproteobacteria</taxon>
        <taxon>Burkholderiales</taxon>
        <taxon>Comamonadaceae</taxon>
        <taxon>Variovorax</taxon>
    </lineage>
</organism>
<evidence type="ECO:0000313" key="9">
    <source>
        <dbReference type="Proteomes" id="UP001174908"/>
    </source>
</evidence>
<dbReference type="Proteomes" id="UP001174908">
    <property type="component" value="Unassembled WGS sequence"/>
</dbReference>
<dbReference type="InterPro" id="IPR001789">
    <property type="entry name" value="Sig_transdc_resp-reg_receiver"/>
</dbReference>